<comment type="caution">
    <text evidence="1">The sequence shown here is derived from an EMBL/GenBank/DDBJ whole genome shotgun (WGS) entry which is preliminary data.</text>
</comment>
<gene>
    <name evidence="1" type="ORF">BCF53_1206</name>
</gene>
<dbReference type="EMBL" id="SLZR01000020">
    <property type="protein sequence ID" value="TCS37147.1"/>
    <property type="molecule type" value="Genomic_DNA"/>
</dbReference>
<reference evidence="1 2" key="1">
    <citation type="submission" date="2019-03" db="EMBL/GenBank/DDBJ databases">
        <title>Genomic Encyclopedia of Archaeal and Bacterial Type Strains, Phase II (KMG-II): from individual species to whole genera.</title>
        <authorList>
            <person name="Goeker M."/>
        </authorList>
    </citation>
    <scope>NUCLEOTIDE SEQUENCE [LARGE SCALE GENOMIC DNA]</scope>
    <source>
        <strain evidence="1 2">DSM 15388</strain>
    </source>
</reference>
<dbReference type="OrthoDB" id="6076461at2"/>
<keyword evidence="2" id="KW-1185">Reference proteome</keyword>
<protein>
    <submittedName>
        <fullName evidence="1">Uncharacterized protein</fullName>
    </submittedName>
</protein>
<dbReference type="RefSeq" id="WP_132703393.1">
    <property type="nucleotide sequence ID" value="NZ_SLZR01000020.1"/>
</dbReference>
<organism evidence="1 2">
    <name type="scientific">Reinekea marinisedimentorum</name>
    <dbReference type="NCBI Taxonomy" id="230495"/>
    <lineage>
        <taxon>Bacteria</taxon>
        <taxon>Pseudomonadati</taxon>
        <taxon>Pseudomonadota</taxon>
        <taxon>Gammaproteobacteria</taxon>
        <taxon>Oceanospirillales</taxon>
        <taxon>Saccharospirillaceae</taxon>
        <taxon>Reinekea</taxon>
    </lineage>
</organism>
<evidence type="ECO:0000313" key="1">
    <source>
        <dbReference type="EMBL" id="TCS37147.1"/>
    </source>
</evidence>
<name>A0A4R3HV79_9GAMM</name>
<sequence>MTAVHQENNDLIWSLEGFSRQEMAKRFVTRFESRLCVYSPTVRQIYTNYSLEFPNGESNRMVVLPNPYAFHDTFNSIDCEAVRDTGMFIVPGALIKKTGLFLVVKYKNQAIKAAPIPIRQALKRMVRTGTATDPFLPILIKGDLREFNSETPCLHLHRIKLPELCQCSDFEKTAIKKSIFKKMADLYDSADEIAAGF</sequence>
<accession>A0A4R3HV79</accession>
<proteinExistence type="predicted"/>
<evidence type="ECO:0000313" key="2">
    <source>
        <dbReference type="Proteomes" id="UP000295793"/>
    </source>
</evidence>
<dbReference type="AlphaFoldDB" id="A0A4R3HV79"/>
<dbReference type="Proteomes" id="UP000295793">
    <property type="component" value="Unassembled WGS sequence"/>
</dbReference>